<dbReference type="PROSITE" id="PS51450">
    <property type="entry name" value="LRR"/>
    <property type="match status" value="1"/>
</dbReference>
<evidence type="ECO:0000256" key="3">
    <source>
        <dbReference type="ARBA" id="ARBA00022737"/>
    </source>
</evidence>
<feature type="signal peptide" evidence="4">
    <location>
        <begin position="1"/>
        <end position="16"/>
    </location>
</feature>
<keyword evidence="1" id="KW-0433">Leucine-rich repeat</keyword>
<evidence type="ECO:0000256" key="1">
    <source>
        <dbReference type="ARBA" id="ARBA00022614"/>
    </source>
</evidence>
<dbReference type="InterPro" id="IPR000483">
    <property type="entry name" value="Cys-rich_flank_reg_C"/>
</dbReference>
<evidence type="ECO:0000259" key="5">
    <source>
        <dbReference type="Pfam" id="PF01463"/>
    </source>
</evidence>
<proteinExistence type="predicted"/>
<sequence>MVVILLMSLLASLTTGCPSPENIHPCTCDRPSYDGNAYVTCANLDNDQDLVKAANSLVRKSDIYSFVIENSVFTYIPSDAFKGVAFIELEIKDTSFMALTDTDVAFEGLEDHLEILLMTNCTIMSDWDWTLFRNLKKLTTLDIVGVNLENLEDLETINITSIIKIAFSHNRISFIHPSAFSNFKELRLLSLDNNFISVVKRSMLPNPALELTDLDLSYNEIEDLPSDIFSNMPQLEYLSIGFNKILVLEEKTFSPVWEKLQAFSAFGNDLRCDCRLTWILEKMYPRDLRAVCSQPPEAKGKNLRDLASKDLWCFH</sequence>
<evidence type="ECO:0000313" key="6">
    <source>
        <dbReference type="EMBL" id="GIY23456.1"/>
    </source>
</evidence>
<keyword evidence="3" id="KW-0677">Repeat</keyword>
<keyword evidence="2 4" id="KW-0732">Signal</keyword>
<dbReference type="GO" id="GO:0016020">
    <property type="term" value="C:membrane"/>
    <property type="evidence" value="ECO:0007669"/>
    <property type="project" value="TreeGrafter"/>
</dbReference>
<dbReference type="InterPro" id="IPR001611">
    <property type="entry name" value="Leu-rich_rpt"/>
</dbReference>
<dbReference type="PANTHER" id="PTHR24364:SF18">
    <property type="entry name" value="LP06937P"/>
    <property type="match status" value="1"/>
</dbReference>
<keyword evidence="7" id="KW-1185">Reference proteome</keyword>
<dbReference type="SMART" id="SM00369">
    <property type="entry name" value="LRR_TYP"/>
    <property type="match status" value="4"/>
</dbReference>
<dbReference type="Pfam" id="PF13855">
    <property type="entry name" value="LRR_8"/>
    <property type="match status" value="2"/>
</dbReference>
<organism evidence="6 7">
    <name type="scientific">Caerostris darwini</name>
    <dbReference type="NCBI Taxonomy" id="1538125"/>
    <lineage>
        <taxon>Eukaryota</taxon>
        <taxon>Metazoa</taxon>
        <taxon>Ecdysozoa</taxon>
        <taxon>Arthropoda</taxon>
        <taxon>Chelicerata</taxon>
        <taxon>Arachnida</taxon>
        <taxon>Araneae</taxon>
        <taxon>Araneomorphae</taxon>
        <taxon>Entelegynae</taxon>
        <taxon>Araneoidea</taxon>
        <taxon>Araneidae</taxon>
        <taxon>Caerostris</taxon>
    </lineage>
</organism>
<dbReference type="InterPro" id="IPR052286">
    <property type="entry name" value="Wnt_signaling_inhibitor"/>
</dbReference>
<name>A0AAV4RSX7_9ARAC</name>
<feature type="domain" description="LRRCT" evidence="5">
    <location>
        <begin position="290"/>
        <end position="313"/>
    </location>
</feature>
<comment type="caution">
    <text evidence="6">The sequence shown here is derived from an EMBL/GenBank/DDBJ whole genome shotgun (WGS) entry which is preliminary data.</text>
</comment>
<dbReference type="Gene3D" id="3.80.10.10">
    <property type="entry name" value="Ribonuclease Inhibitor"/>
    <property type="match status" value="2"/>
</dbReference>
<reference evidence="6 7" key="1">
    <citation type="submission" date="2021-06" db="EMBL/GenBank/DDBJ databases">
        <title>Caerostris darwini draft genome.</title>
        <authorList>
            <person name="Kono N."/>
            <person name="Arakawa K."/>
        </authorList>
    </citation>
    <scope>NUCLEOTIDE SEQUENCE [LARGE SCALE GENOMIC DNA]</scope>
</reference>
<dbReference type="EMBL" id="BPLQ01006551">
    <property type="protein sequence ID" value="GIY23456.1"/>
    <property type="molecule type" value="Genomic_DNA"/>
</dbReference>
<dbReference type="SUPFAM" id="SSF52058">
    <property type="entry name" value="L domain-like"/>
    <property type="match status" value="1"/>
</dbReference>
<dbReference type="Proteomes" id="UP001054837">
    <property type="component" value="Unassembled WGS sequence"/>
</dbReference>
<gene>
    <name evidence="6" type="primary">AVEN_270497_1</name>
    <name evidence="6" type="ORF">CDAR_456091</name>
</gene>
<dbReference type="PANTHER" id="PTHR24364">
    <property type="entry name" value="LP06937P"/>
    <property type="match status" value="1"/>
</dbReference>
<dbReference type="InterPro" id="IPR003591">
    <property type="entry name" value="Leu-rich_rpt_typical-subtyp"/>
</dbReference>
<protein>
    <recommendedName>
        <fullName evidence="5">LRRCT domain-containing protein</fullName>
    </recommendedName>
</protein>
<feature type="chain" id="PRO_5043954991" description="LRRCT domain-containing protein" evidence="4">
    <location>
        <begin position="17"/>
        <end position="315"/>
    </location>
</feature>
<evidence type="ECO:0000256" key="4">
    <source>
        <dbReference type="SAM" id="SignalP"/>
    </source>
</evidence>
<evidence type="ECO:0000313" key="7">
    <source>
        <dbReference type="Proteomes" id="UP001054837"/>
    </source>
</evidence>
<accession>A0AAV4RSX7</accession>
<dbReference type="Pfam" id="PF01463">
    <property type="entry name" value="LRRCT"/>
    <property type="match status" value="1"/>
</dbReference>
<evidence type="ECO:0000256" key="2">
    <source>
        <dbReference type="ARBA" id="ARBA00022729"/>
    </source>
</evidence>
<dbReference type="AlphaFoldDB" id="A0AAV4RSX7"/>
<dbReference type="InterPro" id="IPR032675">
    <property type="entry name" value="LRR_dom_sf"/>
</dbReference>